<reference evidence="2 3" key="1">
    <citation type="submission" date="2013-12" db="EMBL/GenBank/DDBJ databases">
        <title>Draft genome of the parsitic nematode Ancylostoma duodenale.</title>
        <authorList>
            <person name="Mitreva M."/>
        </authorList>
    </citation>
    <scope>NUCLEOTIDE SEQUENCE [LARGE SCALE GENOMIC DNA]</scope>
    <source>
        <strain evidence="2 3">Zhejiang</strain>
    </source>
</reference>
<keyword evidence="1" id="KW-1133">Transmembrane helix</keyword>
<name>A0A0C2GMP3_9BILA</name>
<sequence>MSNANDRAFPDLSIPSITLCFFFFVIVNTFTVIVIADVDWHVGRLTYADIFDEAAGSGAEHA</sequence>
<evidence type="ECO:0000256" key="1">
    <source>
        <dbReference type="SAM" id="Phobius"/>
    </source>
</evidence>
<protein>
    <submittedName>
        <fullName evidence="2">Uncharacterized protein</fullName>
    </submittedName>
</protein>
<organism evidence="2 3">
    <name type="scientific">Ancylostoma duodenale</name>
    <dbReference type="NCBI Taxonomy" id="51022"/>
    <lineage>
        <taxon>Eukaryota</taxon>
        <taxon>Metazoa</taxon>
        <taxon>Ecdysozoa</taxon>
        <taxon>Nematoda</taxon>
        <taxon>Chromadorea</taxon>
        <taxon>Rhabditida</taxon>
        <taxon>Rhabditina</taxon>
        <taxon>Rhabditomorpha</taxon>
        <taxon>Strongyloidea</taxon>
        <taxon>Ancylostomatidae</taxon>
        <taxon>Ancylostomatinae</taxon>
        <taxon>Ancylostoma</taxon>
    </lineage>
</organism>
<accession>A0A0C2GMP3</accession>
<keyword evidence="1" id="KW-0472">Membrane</keyword>
<evidence type="ECO:0000313" key="2">
    <source>
        <dbReference type="EMBL" id="KIH60284.1"/>
    </source>
</evidence>
<gene>
    <name evidence="2" type="ORF">ANCDUO_09470</name>
</gene>
<evidence type="ECO:0000313" key="3">
    <source>
        <dbReference type="Proteomes" id="UP000054047"/>
    </source>
</evidence>
<proteinExistence type="predicted"/>
<dbReference type="AlphaFoldDB" id="A0A0C2GMP3"/>
<keyword evidence="1" id="KW-0812">Transmembrane</keyword>
<dbReference type="Proteomes" id="UP000054047">
    <property type="component" value="Unassembled WGS sequence"/>
</dbReference>
<feature type="transmembrane region" description="Helical" evidence="1">
    <location>
        <begin position="12"/>
        <end position="36"/>
    </location>
</feature>
<dbReference type="EMBL" id="KN731106">
    <property type="protein sequence ID" value="KIH60284.1"/>
    <property type="molecule type" value="Genomic_DNA"/>
</dbReference>
<keyword evidence="3" id="KW-1185">Reference proteome</keyword>